<name>A0A7S4IT60_9STRA</name>
<keyword evidence="3" id="KW-0863">Zinc-finger</keyword>
<proteinExistence type="predicted"/>
<evidence type="ECO:0000256" key="5">
    <source>
        <dbReference type="ARBA" id="ARBA00023242"/>
    </source>
</evidence>
<dbReference type="Gene3D" id="3.30.1740.10">
    <property type="entry name" value="Zinc finger, PARP-type"/>
    <property type="match status" value="1"/>
</dbReference>
<dbReference type="InterPro" id="IPR001510">
    <property type="entry name" value="Znf_PARP"/>
</dbReference>
<reference evidence="8" key="1">
    <citation type="submission" date="2021-01" db="EMBL/GenBank/DDBJ databases">
        <authorList>
            <person name="Corre E."/>
            <person name="Pelletier E."/>
            <person name="Niang G."/>
            <person name="Scheremetjew M."/>
            <person name="Finn R."/>
            <person name="Kale V."/>
            <person name="Holt S."/>
            <person name="Cochrane G."/>
            <person name="Meng A."/>
            <person name="Brown T."/>
            <person name="Cohen L."/>
        </authorList>
    </citation>
    <scope>NUCLEOTIDE SEQUENCE</scope>
    <source>
        <strain evidence="8">Isolate 1302-5</strain>
    </source>
</reference>
<evidence type="ECO:0000313" key="8">
    <source>
        <dbReference type="EMBL" id="CAE2239046.1"/>
    </source>
</evidence>
<gene>
    <name evidence="8" type="ORF">OAUR00152_LOCUS15068</name>
</gene>
<dbReference type="PROSITE" id="PS50064">
    <property type="entry name" value="ZF_PARP_2"/>
    <property type="match status" value="1"/>
</dbReference>
<organism evidence="8">
    <name type="scientific">Odontella aurita</name>
    <dbReference type="NCBI Taxonomy" id="265563"/>
    <lineage>
        <taxon>Eukaryota</taxon>
        <taxon>Sar</taxon>
        <taxon>Stramenopiles</taxon>
        <taxon>Ochrophyta</taxon>
        <taxon>Bacillariophyta</taxon>
        <taxon>Mediophyceae</taxon>
        <taxon>Biddulphiophycidae</taxon>
        <taxon>Eupodiscales</taxon>
        <taxon>Odontellaceae</taxon>
        <taxon>Odontella</taxon>
    </lineage>
</organism>
<feature type="compositionally biased region" description="Polar residues" evidence="6">
    <location>
        <begin position="41"/>
        <end position="56"/>
    </location>
</feature>
<dbReference type="SUPFAM" id="SSF57716">
    <property type="entry name" value="Glucocorticoid receptor-like (DNA-binding domain)"/>
    <property type="match status" value="1"/>
</dbReference>
<keyword evidence="5" id="KW-0539">Nucleus</keyword>
<sequence>MSENNDLSDYEKFRLENIQRNVRRLKELGLDRGFTTDIRTSQPKKVLTKSSKSSFQLLPPRRSGRKRKQVDYREDCRETNGSQQSGTLVVNSDDDEFVLQNEADDTDANPIRSKRICVQNNKGEEKIDDVAENDSIVQDPHGGLTCEMAAKSGRSTCRKCKTKIEKGAPRVGMHAWIVGRNAITWQCPDCFLGNLITGYEVSGRSRCKATHELFVEGELKVGARSHTATSYFKMHALHGVLQNVISLVTTSGLKIVLPSVGQISGSEDLMKEDCEKLQSLLSSIPQNYEKKADGVNAGKVPQLARTVKRRSKNSGLSREQPRSGTIAFATGKVEWKFGGHTCYGTLLPKEETKTHCFARTHKGNTKTLSKGKEYWSLV</sequence>
<evidence type="ECO:0000256" key="3">
    <source>
        <dbReference type="ARBA" id="ARBA00022771"/>
    </source>
</evidence>
<evidence type="ECO:0000256" key="6">
    <source>
        <dbReference type="SAM" id="MobiDB-lite"/>
    </source>
</evidence>
<feature type="region of interest" description="Disordered" evidence="6">
    <location>
        <begin position="41"/>
        <end position="88"/>
    </location>
</feature>
<dbReference type="InterPro" id="IPR036957">
    <property type="entry name" value="Znf_PARP_sf"/>
</dbReference>
<keyword evidence="4" id="KW-0862">Zinc</keyword>
<comment type="subcellular location">
    <subcellularLocation>
        <location evidence="1">Nucleus</location>
    </subcellularLocation>
</comment>
<protein>
    <recommendedName>
        <fullName evidence="7">PARP-type domain-containing protein</fullName>
    </recommendedName>
</protein>
<evidence type="ECO:0000256" key="2">
    <source>
        <dbReference type="ARBA" id="ARBA00022723"/>
    </source>
</evidence>
<evidence type="ECO:0000256" key="1">
    <source>
        <dbReference type="ARBA" id="ARBA00004123"/>
    </source>
</evidence>
<feature type="compositionally biased region" description="Polar residues" evidence="6">
    <location>
        <begin position="79"/>
        <end position="88"/>
    </location>
</feature>
<feature type="domain" description="PARP-type" evidence="7">
    <location>
        <begin position="150"/>
        <end position="172"/>
    </location>
</feature>
<keyword evidence="2" id="KW-0479">Metal-binding</keyword>
<accession>A0A7S4IT60</accession>
<evidence type="ECO:0000259" key="7">
    <source>
        <dbReference type="PROSITE" id="PS50064"/>
    </source>
</evidence>
<dbReference type="GO" id="GO:0005634">
    <property type="term" value="C:nucleus"/>
    <property type="evidence" value="ECO:0007669"/>
    <property type="project" value="UniProtKB-SubCell"/>
</dbReference>
<dbReference type="GO" id="GO:0003677">
    <property type="term" value="F:DNA binding"/>
    <property type="evidence" value="ECO:0007669"/>
    <property type="project" value="InterPro"/>
</dbReference>
<dbReference type="SMART" id="SM01336">
    <property type="entry name" value="zf-PARP"/>
    <property type="match status" value="1"/>
</dbReference>
<dbReference type="GO" id="GO:0008270">
    <property type="term" value="F:zinc ion binding"/>
    <property type="evidence" value="ECO:0007669"/>
    <property type="project" value="UniProtKB-KW"/>
</dbReference>
<dbReference type="EMBL" id="HBKQ01022179">
    <property type="protein sequence ID" value="CAE2239046.1"/>
    <property type="molecule type" value="Transcribed_RNA"/>
</dbReference>
<feature type="compositionally biased region" description="Basic and acidic residues" evidence="6">
    <location>
        <begin position="69"/>
        <end position="78"/>
    </location>
</feature>
<dbReference type="AlphaFoldDB" id="A0A7S4IT60"/>
<evidence type="ECO:0000256" key="4">
    <source>
        <dbReference type="ARBA" id="ARBA00022833"/>
    </source>
</evidence>